<dbReference type="EMBL" id="JAMFMA010000002">
    <property type="protein sequence ID" value="MCL6273965.1"/>
    <property type="molecule type" value="Genomic_DNA"/>
</dbReference>
<proteinExistence type="predicted"/>
<accession>A0ABT0PRE1</accession>
<keyword evidence="2" id="KW-1185">Reference proteome</keyword>
<comment type="caution">
    <text evidence="1">The sequence shown here is derived from an EMBL/GenBank/DDBJ whole genome shotgun (WGS) entry which is preliminary data.</text>
</comment>
<name>A0ABT0PRE1_9FLAO</name>
<evidence type="ECO:0008006" key="3">
    <source>
        <dbReference type="Google" id="ProtNLM"/>
    </source>
</evidence>
<dbReference type="Gene3D" id="3.40.1420.30">
    <property type="match status" value="1"/>
</dbReference>
<gene>
    <name evidence="1" type="ORF">M3P19_08090</name>
</gene>
<organism evidence="1 2">
    <name type="scientific">Flagellimonas spongiicola</name>
    <dbReference type="NCBI Taxonomy" id="2942208"/>
    <lineage>
        <taxon>Bacteria</taxon>
        <taxon>Pseudomonadati</taxon>
        <taxon>Bacteroidota</taxon>
        <taxon>Flavobacteriia</taxon>
        <taxon>Flavobacteriales</taxon>
        <taxon>Flavobacteriaceae</taxon>
        <taxon>Flagellimonas</taxon>
    </lineage>
</organism>
<dbReference type="SUPFAM" id="SSF160574">
    <property type="entry name" value="BT0923-like"/>
    <property type="match status" value="1"/>
</dbReference>
<protein>
    <recommendedName>
        <fullName evidence="3">PepSY domain-containing protein</fullName>
    </recommendedName>
</protein>
<dbReference type="RefSeq" id="WP_249657156.1">
    <property type="nucleotide sequence ID" value="NZ_JAMFMA010000002.1"/>
</dbReference>
<dbReference type="Proteomes" id="UP001203607">
    <property type="component" value="Unassembled WGS sequence"/>
</dbReference>
<sequence length="193" mass="23092">MKYKFPSLVVFLLSFNAIVGQNKYEKEVRISKSEFPSEAFDLVSTYMDNAKRIRFYKETDSLKQSFELKFKKGKLHYSVEFDIEGKLEDVEFIIQPTDVPELSWENINAQLNRKFEKHRIRKIQQQYPSQERKTEMVLKDAFQNLILPYINYELVFSTKETKGYQHYEALFDANGDLIRLRKSFPANYEHILY</sequence>
<evidence type="ECO:0000313" key="1">
    <source>
        <dbReference type="EMBL" id="MCL6273965.1"/>
    </source>
</evidence>
<reference evidence="1 2" key="1">
    <citation type="submission" date="2022-05" db="EMBL/GenBank/DDBJ databases">
        <authorList>
            <person name="Park J.-S."/>
        </authorList>
    </citation>
    <scope>NUCLEOTIDE SEQUENCE [LARGE SCALE GENOMIC DNA]</scope>
    <source>
        <strain evidence="1 2">2012CJ35-5</strain>
    </source>
</reference>
<evidence type="ECO:0000313" key="2">
    <source>
        <dbReference type="Proteomes" id="UP001203607"/>
    </source>
</evidence>